<evidence type="ECO:0000256" key="6">
    <source>
        <dbReference type="PIRSR" id="PIRSR600888-3"/>
    </source>
</evidence>
<evidence type="ECO:0000256" key="2">
    <source>
        <dbReference type="ARBA" id="ARBA00001997"/>
    </source>
</evidence>
<sequence>MIFHPQELAGAFVIELQRFEDNRGFFARTWDPEAFASHGLNPRLAQCSVAYNRIAGTVRGMHWQDAPHEEAKLVRVTAGAIFDVIIDLRPSSPTYTKWLGVELAAGDGRMLYVPEGFAHGYITLADGTEVTYGISAAYAPEAARGVRWDDPAFGVRWPREVVCISDRDRTYPDFTP</sequence>
<dbReference type="PANTHER" id="PTHR21047">
    <property type="entry name" value="DTDP-6-DEOXY-D-GLUCOSE-3,5 EPIMERASE"/>
    <property type="match status" value="1"/>
</dbReference>
<feature type="active site" description="Proton acceptor" evidence="5">
    <location>
        <position position="62"/>
    </location>
</feature>
<dbReference type="RefSeq" id="WP_126727409.1">
    <property type="nucleotide sequence ID" value="NZ_RYZH01000052.1"/>
</dbReference>
<comment type="subunit">
    <text evidence="7">Homodimer.</text>
</comment>
<accession>A0A432MET5</accession>
<reference evidence="8 9" key="1">
    <citation type="submission" date="2018-12" db="EMBL/GenBank/DDBJ databases">
        <authorList>
            <person name="Toschakov S.V."/>
        </authorList>
    </citation>
    <scope>NUCLEOTIDE SEQUENCE [LARGE SCALE GENOMIC DNA]</scope>
    <source>
        <strain evidence="8 9">GM2012</strain>
    </source>
</reference>
<comment type="function">
    <text evidence="2 7">Catalyzes the epimerization of the C3' and C5'positions of dTDP-6-deoxy-D-xylo-4-hexulose, forming dTDP-6-deoxy-L-lyxo-4-hexulose.</text>
</comment>
<dbReference type="AlphaFoldDB" id="A0A432MET5"/>
<dbReference type="InterPro" id="IPR011051">
    <property type="entry name" value="RmlC_Cupin_sf"/>
</dbReference>
<comment type="catalytic activity">
    <reaction evidence="1 7">
        <text>dTDP-4-dehydro-6-deoxy-alpha-D-glucose = dTDP-4-dehydro-beta-L-rhamnose</text>
        <dbReference type="Rhea" id="RHEA:16969"/>
        <dbReference type="ChEBI" id="CHEBI:57649"/>
        <dbReference type="ChEBI" id="CHEBI:62830"/>
        <dbReference type="EC" id="5.1.3.13"/>
    </reaction>
</comment>
<dbReference type="EC" id="5.1.3.13" evidence="3 7"/>
<dbReference type="GO" id="GO:0008830">
    <property type="term" value="F:dTDP-4-dehydrorhamnose 3,5-epimerase activity"/>
    <property type="evidence" value="ECO:0007669"/>
    <property type="project" value="UniProtKB-UniRule"/>
</dbReference>
<dbReference type="GO" id="GO:0000271">
    <property type="term" value="P:polysaccharide biosynthetic process"/>
    <property type="evidence" value="ECO:0007669"/>
    <property type="project" value="TreeGrafter"/>
</dbReference>
<dbReference type="NCBIfam" id="TIGR01221">
    <property type="entry name" value="rmlC"/>
    <property type="match status" value="1"/>
</dbReference>
<dbReference type="InterPro" id="IPR000888">
    <property type="entry name" value="RmlC-like"/>
</dbReference>
<proteinExistence type="inferred from homology"/>
<dbReference type="Gene3D" id="2.60.120.10">
    <property type="entry name" value="Jelly Rolls"/>
    <property type="match status" value="1"/>
</dbReference>
<dbReference type="EMBL" id="RYZH01000052">
    <property type="protein sequence ID" value="RUL84190.1"/>
    <property type="molecule type" value="Genomic_DNA"/>
</dbReference>
<name>A0A432MET5_9BACT</name>
<reference evidence="8 9" key="2">
    <citation type="submission" date="2019-01" db="EMBL/GenBank/DDBJ databases">
        <title>Tautonia sociabilis, a novel thermotolerant planctomycete of Isosphaeraceae family, isolated from a 4000 m deep subterranean habitat.</title>
        <authorList>
            <person name="Kovaleva O.L."/>
            <person name="Elcheninov A.G."/>
            <person name="Van Heerden E."/>
            <person name="Toshchakov S.V."/>
            <person name="Novikov A."/>
            <person name="Bonch-Osmolovskaya E.A."/>
            <person name="Kublanov I.V."/>
        </authorList>
    </citation>
    <scope>NUCLEOTIDE SEQUENCE [LARGE SCALE GENOMIC DNA]</scope>
    <source>
        <strain evidence="8 9">GM2012</strain>
    </source>
</reference>
<dbReference type="CDD" id="cd00438">
    <property type="entry name" value="cupin_RmlC"/>
    <property type="match status" value="1"/>
</dbReference>
<dbReference type="PANTHER" id="PTHR21047:SF2">
    <property type="entry name" value="THYMIDINE DIPHOSPHO-4-KETO-RHAMNOSE 3,5-EPIMERASE"/>
    <property type="match status" value="1"/>
</dbReference>
<dbReference type="OrthoDB" id="9800680at2"/>
<dbReference type="GO" id="GO:0019305">
    <property type="term" value="P:dTDP-rhamnose biosynthetic process"/>
    <property type="evidence" value="ECO:0007669"/>
    <property type="project" value="UniProtKB-UniRule"/>
</dbReference>
<evidence type="ECO:0000256" key="7">
    <source>
        <dbReference type="RuleBase" id="RU364069"/>
    </source>
</evidence>
<dbReference type="Pfam" id="PF00908">
    <property type="entry name" value="dTDP_sugar_isom"/>
    <property type="match status" value="1"/>
</dbReference>
<evidence type="ECO:0000256" key="5">
    <source>
        <dbReference type="PIRSR" id="PIRSR600888-1"/>
    </source>
</evidence>
<dbReference type="GO" id="GO:0005829">
    <property type="term" value="C:cytosol"/>
    <property type="evidence" value="ECO:0007669"/>
    <property type="project" value="TreeGrafter"/>
</dbReference>
<dbReference type="Proteomes" id="UP000280296">
    <property type="component" value="Unassembled WGS sequence"/>
</dbReference>
<evidence type="ECO:0000256" key="3">
    <source>
        <dbReference type="ARBA" id="ARBA00012098"/>
    </source>
</evidence>
<evidence type="ECO:0000256" key="1">
    <source>
        <dbReference type="ARBA" id="ARBA00001298"/>
    </source>
</evidence>
<dbReference type="SUPFAM" id="SSF51182">
    <property type="entry name" value="RmlC-like cupins"/>
    <property type="match status" value="1"/>
</dbReference>
<keyword evidence="7 8" id="KW-0413">Isomerase</keyword>
<dbReference type="UniPathway" id="UPA00124"/>
<comment type="caution">
    <text evidence="8">The sequence shown here is derived from an EMBL/GenBank/DDBJ whole genome shotgun (WGS) entry which is preliminary data.</text>
</comment>
<evidence type="ECO:0000256" key="4">
    <source>
        <dbReference type="ARBA" id="ARBA00019595"/>
    </source>
</evidence>
<keyword evidence="9" id="KW-1185">Reference proteome</keyword>
<feature type="site" description="Participates in a stacking interaction with the thymidine ring of dTDP-4-oxo-6-deoxyglucose" evidence="6">
    <location>
        <position position="138"/>
    </location>
</feature>
<comment type="pathway">
    <text evidence="7">Carbohydrate biosynthesis; dTDP-L-rhamnose biosynthesis.</text>
</comment>
<organism evidence="8 9">
    <name type="scientific">Tautonia sociabilis</name>
    <dbReference type="NCBI Taxonomy" id="2080755"/>
    <lineage>
        <taxon>Bacteria</taxon>
        <taxon>Pseudomonadati</taxon>
        <taxon>Planctomycetota</taxon>
        <taxon>Planctomycetia</taxon>
        <taxon>Isosphaerales</taxon>
        <taxon>Isosphaeraceae</taxon>
        <taxon>Tautonia</taxon>
    </lineage>
</organism>
<dbReference type="InterPro" id="IPR014710">
    <property type="entry name" value="RmlC-like_jellyroll"/>
</dbReference>
<feature type="active site" description="Proton donor" evidence="5">
    <location>
        <position position="132"/>
    </location>
</feature>
<evidence type="ECO:0000313" key="8">
    <source>
        <dbReference type="EMBL" id="RUL84190.1"/>
    </source>
</evidence>
<protein>
    <recommendedName>
        <fullName evidence="4 7">dTDP-4-dehydrorhamnose 3,5-epimerase</fullName>
        <ecNumber evidence="3 7">5.1.3.13</ecNumber>
    </recommendedName>
    <alternativeName>
        <fullName evidence="7">Thymidine diphospho-4-keto-rhamnose 3,5-epimerase</fullName>
    </alternativeName>
</protein>
<comment type="similarity">
    <text evidence="7">Belongs to the dTDP-4-dehydrorhamnose 3,5-epimerase family.</text>
</comment>
<gene>
    <name evidence="8" type="primary">rfbC</name>
    <name evidence="8" type="ORF">TsocGM_20925</name>
</gene>
<evidence type="ECO:0000313" key="9">
    <source>
        <dbReference type="Proteomes" id="UP000280296"/>
    </source>
</evidence>